<evidence type="ECO:0000313" key="2">
    <source>
        <dbReference type="Proteomes" id="UP000515800"/>
    </source>
</evidence>
<reference evidence="1 2" key="1">
    <citation type="submission" date="2020-08" db="EMBL/GenBank/DDBJ databases">
        <title>Genome sequence of Weissella diestrammenae KACC 16890T.</title>
        <authorList>
            <person name="Hyun D.-W."/>
            <person name="Bae J.-W."/>
        </authorList>
    </citation>
    <scope>NUCLEOTIDE SEQUENCE [LARGE SCALE GENOMIC DNA]</scope>
    <source>
        <strain evidence="1 2">KACC 16890</strain>
    </source>
</reference>
<dbReference type="KEGG" id="wdi:H9L19_06325"/>
<keyword evidence="2" id="KW-1185">Reference proteome</keyword>
<dbReference type="Proteomes" id="UP000515800">
    <property type="component" value="Chromosome"/>
</dbReference>
<dbReference type="EMBL" id="CP060724">
    <property type="protein sequence ID" value="QNN74998.1"/>
    <property type="molecule type" value="Genomic_DNA"/>
</dbReference>
<gene>
    <name evidence="1" type="ORF">H9L19_06325</name>
</gene>
<organism evidence="1 2">
    <name type="scientific">Weissella diestrammenae</name>
    <dbReference type="NCBI Taxonomy" id="1162633"/>
    <lineage>
        <taxon>Bacteria</taxon>
        <taxon>Bacillati</taxon>
        <taxon>Bacillota</taxon>
        <taxon>Bacilli</taxon>
        <taxon>Lactobacillales</taxon>
        <taxon>Lactobacillaceae</taxon>
        <taxon>Weissella</taxon>
    </lineage>
</organism>
<protein>
    <submittedName>
        <fullName evidence="1">Uncharacterized protein</fullName>
    </submittedName>
</protein>
<proteinExistence type="predicted"/>
<evidence type="ECO:0000313" key="1">
    <source>
        <dbReference type="EMBL" id="QNN74998.1"/>
    </source>
</evidence>
<name>A0A7G9T4H3_9LACO</name>
<dbReference type="RefSeq" id="WP_187528833.1">
    <property type="nucleotide sequence ID" value="NZ_CP060724.1"/>
</dbReference>
<sequence length="114" mass="12916">MAEVKNVSVEVKMTEDYKQARRDYDAALNRLQELLNAGKAFEAVGIRTVKFIVRSIYGDAPEEHMYLNVSTSKLEQVVTAINSSWGETYATRFNAREEAKKYCVPGYEIVEVDG</sequence>
<dbReference type="AlphaFoldDB" id="A0A7G9T4H3"/>
<accession>A0A7G9T4H3</accession>